<protein>
    <submittedName>
        <fullName evidence="1">Uncharacterized protein</fullName>
    </submittedName>
</protein>
<accession>A0ABR4FV34</accession>
<dbReference type="Proteomes" id="UP001610563">
    <property type="component" value="Unassembled WGS sequence"/>
</dbReference>
<dbReference type="EMBL" id="JBFTWV010000104">
    <property type="protein sequence ID" value="KAL2787090.1"/>
    <property type="molecule type" value="Genomic_DNA"/>
</dbReference>
<evidence type="ECO:0000313" key="1">
    <source>
        <dbReference type="EMBL" id="KAL2787090.1"/>
    </source>
</evidence>
<proteinExistence type="predicted"/>
<keyword evidence="2" id="KW-1185">Reference proteome</keyword>
<comment type="caution">
    <text evidence="1">The sequence shown here is derived from an EMBL/GenBank/DDBJ whole genome shotgun (WGS) entry which is preliminary data.</text>
</comment>
<sequence length="110" mass="12974">MVSNTIRSIQVFQKNEIGKSKSRSPRYRMPIMAHFLWRHNQTRLISQDLLQILPLSVSLSPTITVPLTMATLLIKYDRGTILWRRIYIPILRLQEHRARRLDIQSTIYGC</sequence>
<evidence type="ECO:0000313" key="2">
    <source>
        <dbReference type="Proteomes" id="UP001610563"/>
    </source>
</evidence>
<organism evidence="1 2">
    <name type="scientific">Aspergillus keveii</name>
    <dbReference type="NCBI Taxonomy" id="714993"/>
    <lineage>
        <taxon>Eukaryota</taxon>
        <taxon>Fungi</taxon>
        <taxon>Dikarya</taxon>
        <taxon>Ascomycota</taxon>
        <taxon>Pezizomycotina</taxon>
        <taxon>Eurotiomycetes</taxon>
        <taxon>Eurotiomycetidae</taxon>
        <taxon>Eurotiales</taxon>
        <taxon>Aspergillaceae</taxon>
        <taxon>Aspergillus</taxon>
        <taxon>Aspergillus subgen. Nidulantes</taxon>
    </lineage>
</organism>
<gene>
    <name evidence="1" type="ORF">BJX66DRAFT_311733</name>
</gene>
<name>A0ABR4FV34_9EURO</name>
<reference evidence="1 2" key="1">
    <citation type="submission" date="2024-07" db="EMBL/GenBank/DDBJ databases">
        <title>Section-level genome sequencing and comparative genomics of Aspergillus sections Usti and Cavernicolus.</title>
        <authorList>
            <consortium name="Lawrence Berkeley National Laboratory"/>
            <person name="Nybo J.L."/>
            <person name="Vesth T.C."/>
            <person name="Theobald S."/>
            <person name="Frisvad J.C."/>
            <person name="Larsen T.O."/>
            <person name="Kjaerboelling I."/>
            <person name="Rothschild-Mancinelli K."/>
            <person name="Lyhne E.K."/>
            <person name="Kogle M.E."/>
            <person name="Barry K."/>
            <person name="Clum A."/>
            <person name="Na H."/>
            <person name="Ledsgaard L."/>
            <person name="Lin J."/>
            <person name="Lipzen A."/>
            <person name="Kuo A."/>
            <person name="Riley R."/>
            <person name="Mondo S."/>
            <person name="Labutti K."/>
            <person name="Haridas S."/>
            <person name="Pangalinan J."/>
            <person name="Salamov A.A."/>
            <person name="Simmons B.A."/>
            <person name="Magnuson J.K."/>
            <person name="Chen J."/>
            <person name="Drula E."/>
            <person name="Henrissat B."/>
            <person name="Wiebenga A."/>
            <person name="Lubbers R.J."/>
            <person name="Gomes A.C."/>
            <person name="Makela M.R."/>
            <person name="Stajich J."/>
            <person name="Grigoriev I.V."/>
            <person name="Mortensen U.H."/>
            <person name="De Vries R.P."/>
            <person name="Baker S.E."/>
            <person name="Andersen M.R."/>
        </authorList>
    </citation>
    <scope>NUCLEOTIDE SEQUENCE [LARGE SCALE GENOMIC DNA]</scope>
    <source>
        <strain evidence="1 2">CBS 209.92</strain>
    </source>
</reference>